<sequence length="92" mass="10170">MNLLCRWPAAGPDPFALLPQPPRLRPPVMKLRMPQNIFLTDLSLLPRPLDPCFPRASSASLLPNPPILLPATGSLPLKPPVIFFSFSPHELL</sequence>
<accession>A0AAV5L340</accession>
<proteinExistence type="predicted"/>
<gene>
    <name evidence="1" type="ORF">SLEP1_g40336</name>
</gene>
<comment type="caution">
    <text evidence="1">The sequence shown here is derived from an EMBL/GenBank/DDBJ whole genome shotgun (WGS) entry which is preliminary data.</text>
</comment>
<name>A0AAV5L340_9ROSI</name>
<reference evidence="1 2" key="1">
    <citation type="journal article" date="2021" name="Commun. Biol.">
        <title>The genome of Shorea leprosula (Dipterocarpaceae) highlights the ecological relevance of drought in aseasonal tropical rainforests.</title>
        <authorList>
            <person name="Ng K.K.S."/>
            <person name="Kobayashi M.J."/>
            <person name="Fawcett J.A."/>
            <person name="Hatakeyama M."/>
            <person name="Paape T."/>
            <person name="Ng C.H."/>
            <person name="Ang C.C."/>
            <person name="Tnah L.H."/>
            <person name="Lee C.T."/>
            <person name="Nishiyama T."/>
            <person name="Sese J."/>
            <person name="O'Brien M.J."/>
            <person name="Copetti D."/>
            <person name="Mohd Noor M.I."/>
            <person name="Ong R.C."/>
            <person name="Putra M."/>
            <person name="Sireger I.Z."/>
            <person name="Indrioko S."/>
            <person name="Kosugi Y."/>
            <person name="Izuno A."/>
            <person name="Isagi Y."/>
            <person name="Lee S.L."/>
            <person name="Shimizu K.K."/>
        </authorList>
    </citation>
    <scope>NUCLEOTIDE SEQUENCE [LARGE SCALE GENOMIC DNA]</scope>
    <source>
        <strain evidence="1">214</strain>
    </source>
</reference>
<organism evidence="1 2">
    <name type="scientific">Rubroshorea leprosula</name>
    <dbReference type="NCBI Taxonomy" id="152421"/>
    <lineage>
        <taxon>Eukaryota</taxon>
        <taxon>Viridiplantae</taxon>
        <taxon>Streptophyta</taxon>
        <taxon>Embryophyta</taxon>
        <taxon>Tracheophyta</taxon>
        <taxon>Spermatophyta</taxon>
        <taxon>Magnoliopsida</taxon>
        <taxon>eudicotyledons</taxon>
        <taxon>Gunneridae</taxon>
        <taxon>Pentapetalae</taxon>
        <taxon>rosids</taxon>
        <taxon>malvids</taxon>
        <taxon>Malvales</taxon>
        <taxon>Dipterocarpaceae</taxon>
        <taxon>Rubroshorea</taxon>
    </lineage>
</organism>
<dbReference type="EMBL" id="BPVZ01000092">
    <property type="protein sequence ID" value="GKV31663.1"/>
    <property type="molecule type" value="Genomic_DNA"/>
</dbReference>
<dbReference type="Proteomes" id="UP001054252">
    <property type="component" value="Unassembled WGS sequence"/>
</dbReference>
<evidence type="ECO:0000313" key="2">
    <source>
        <dbReference type="Proteomes" id="UP001054252"/>
    </source>
</evidence>
<dbReference type="AlphaFoldDB" id="A0AAV5L340"/>
<keyword evidence="2" id="KW-1185">Reference proteome</keyword>
<protein>
    <submittedName>
        <fullName evidence="1">Uncharacterized protein</fullName>
    </submittedName>
</protein>
<evidence type="ECO:0000313" key="1">
    <source>
        <dbReference type="EMBL" id="GKV31663.1"/>
    </source>
</evidence>